<comment type="caution">
    <text evidence="2">The sequence shown here is derived from an EMBL/GenBank/DDBJ whole genome shotgun (WGS) entry which is preliminary data.</text>
</comment>
<dbReference type="OrthoDB" id="467638at2759"/>
<gene>
    <name evidence="2" type="ORF">AK812_SmicGene38146</name>
</gene>
<evidence type="ECO:0000256" key="1">
    <source>
        <dbReference type="SAM" id="MobiDB-lite"/>
    </source>
</evidence>
<proteinExistence type="predicted"/>
<organism evidence="2 3">
    <name type="scientific">Symbiodinium microadriaticum</name>
    <name type="common">Dinoflagellate</name>
    <name type="synonym">Zooxanthella microadriatica</name>
    <dbReference type="NCBI Taxonomy" id="2951"/>
    <lineage>
        <taxon>Eukaryota</taxon>
        <taxon>Sar</taxon>
        <taxon>Alveolata</taxon>
        <taxon>Dinophyceae</taxon>
        <taxon>Suessiales</taxon>
        <taxon>Symbiodiniaceae</taxon>
        <taxon>Symbiodinium</taxon>
    </lineage>
</organism>
<dbReference type="SUPFAM" id="SSF56784">
    <property type="entry name" value="HAD-like"/>
    <property type="match status" value="1"/>
</dbReference>
<dbReference type="Proteomes" id="UP000186817">
    <property type="component" value="Unassembled WGS sequence"/>
</dbReference>
<name>A0A1Q9CES2_SYMMI</name>
<feature type="compositionally biased region" description="Acidic residues" evidence="1">
    <location>
        <begin position="77"/>
        <end position="89"/>
    </location>
</feature>
<accession>A0A1Q9CES2</accession>
<reference evidence="2 3" key="1">
    <citation type="submission" date="2016-02" db="EMBL/GenBank/DDBJ databases">
        <title>Genome analysis of coral dinoflagellate symbionts highlights evolutionary adaptations to a symbiotic lifestyle.</title>
        <authorList>
            <person name="Aranda M."/>
            <person name="Li Y."/>
            <person name="Liew Y.J."/>
            <person name="Baumgarten S."/>
            <person name="Simakov O."/>
            <person name="Wilson M."/>
            <person name="Piel J."/>
            <person name="Ashoor H."/>
            <person name="Bougouffa S."/>
            <person name="Bajic V.B."/>
            <person name="Ryu T."/>
            <person name="Ravasi T."/>
            <person name="Bayer T."/>
            <person name="Micklem G."/>
            <person name="Kim H."/>
            <person name="Bhak J."/>
            <person name="Lajeunesse T.C."/>
            <person name="Voolstra C.R."/>
        </authorList>
    </citation>
    <scope>NUCLEOTIDE SEQUENCE [LARGE SCALE GENOMIC DNA]</scope>
    <source>
        <strain evidence="2 3">CCMP2467</strain>
    </source>
</reference>
<dbReference type="AlphaFoldDB" id="A0A1Q9CES2"/>
<sequence>MPKSRAVPGETNRTLELAVLSPDMVGELGAAKPGAVLLETVRPLAPVPLKQWDDWSWSQSHSKQWDNWSRNPSKEGQDDDELMEASVDDGYDRSQCDPVVLRERQRAFDETSSDRSRTPRKQLPTVPEVPPEGLPIVGAETKAAAKTKPSKEGQAPAAKSKPLKEGKGSAASSKPEGKGPAASSKPLKEGKGSAAKSKPLKEGQGSAAESKPSKEGTKPLRAGRVCVDYHQTLQLNKETFIRPMWKAALLALKKAGWEVCIVSFVTPNNREERLQEIWGQLGEAKLTSEIKGLWTCKDRSGPSGKTRLAKELGCSAIIDDAPEILAEALEAGLVVFPITTKRERHEALKKAGVTVYRDLPSASEALLCRMIDPKDL</sequence>
<evidence type="ECO:0000313" key="2">
    <source>
        <dbReference type="EMBL" id="OLP81337.1"/>
    </source>
</evidence>
<feature type="region of interest" description="Disordered" evidence="1">
    <location>
        <begin position="60"/>
        <end position="219"/>
    </location>
</feature>
<keyword evidence="3" id="KW-1185">Reference proteome</keyword>
<dbReference type="EMBL" id="LSRX01001290">
    <property type="protein sequence ID" value="OLP81337.1"/>
    <property type="molecule type" value="Genomic_DNA"/>
</dbReference>
<protein>
    <submittedName>
        <fullName evidence="2">Uncharacterized protein</fullName>
    </submittedName>
</protein>
<dbReference type="InterPro" id="IPR036412">
    <property type="entry name" value="HAD-like_sf"/>
</dbReference>
<feature type="compositionally biased region" description="Basic and acidic residues" evidence="1">
    <location>
        <begin position="90"/>
        <end position="117"/>
    </location>
</feature>
<evidence type="ECO:0000313" key="3">
    <source>
        <dbReference type="Proteomes" id="UP000186817"/>
    </source>
</evidence>